<accession>A0AAD4FEI5</accession>
<gene>
    <name evidence="4" type="ORF">G6011_02406</name>
</gene>
<feature type="coiled-coil region" evidence="1">
    <location>
        <begin position="108"/>
        <end position="171"/>
    </location>
</feature>
<feature type="transmembrane region" description="Helical" evidence="3">
    <location>
        <begin position="52"/>
        <end position="75"/>
    </location>
</feature>
<feature type="region of interest" description="Disordered" evidence="2">
    <location>
        <begin position="402"/>
        <end position="480"/>
    </location>
</feature>
<feature type="coiled-coil region" evidence="1">
    <location>
        <begin position="309"/>
        <end position="396"/>
    </location>
</feature>
<dbReference type="EMBL" id="JAANER010000006">
    <property type="protein sequence ID" value="KAG9188483.1"/>
    <property type="molecule type" value="Genomic_DNA"/>
</dbReference>
<sequence length="480" mass="54568">MLKTNANNYERVQLRTRTTTSAYMHTGVLLHDYLAKMESFFVRMKLVYNSHLTEVFVVGGSLLATFFLVSAVHTLQMLSTGSPLTTSHLACIVLVVLSSVTATILWALSSHAAEIKNLREDLDLAQAKHSSTVDDLNKTARKELSDTDMILQSTKKGLEDAQTALEQTRKTATAHLEFREALAEELIRTRTQRNWAAGGIKHYTDALNEAERKASSQELVAYELQSQIKFKADELRNMTHSLESIKKELALANKFSQEAQDKIDEHEKSIEKKEKIILDLLEQTKDHKMGCRPMHSTTECPSLCGTSVLTNLERKNKDLTREAEYWRNMSQNWSTNNANTIHAMGSEIKELRGELIEVNNENEDLTQDLKAMVEVAENFEEERKDLLQQIMQLEWNVVSTGVAKKKEKGSTEDMGMSSAKDEEEDHSWFSGEDGEDGEDYDPLDEPDEDGEEEEEEEWFIHPPRATRYSHGWSTEDATLM</sequence>
<evidence type="ECO:0000313" key="4">
    <source>
        <dbReference type="EMBL" id="KAG9188483.1"/>
    </source>
</evidence>
<feature type="coiled-coil region" evidence="1">
    <location>
        <begin position="256"/>
        <end position="283"/>
    </location>
</feature>
<keyword evidence="3" id="KW-0472">Membrane</keyword>
<evidence type="ECO:0000256" key="1">
    <source>
        <dbReference type="SAM" id="Coils"/>
    </source>
</evidence>
<feature type="transmembrane region" description="Helical" evidence="3">
    <location>
        <begin position="87"/>
        <end position="108"/>
    </location>
</feature>
<keyword evidence="3" id="KW-0812">Transmembrane</keyword>
<protein>
    <submittedName>
        <fullName evidence="4">Uncharacterized protein</fullName>
    </submittedName>
</protein>
<dbReference type="AlphaFoldDB" id="A0AAD4FEI5"/>
<feature type="compositionally biased region" description="Acidic residues" evidence="2">
    <location>
        <begin position="432"/>
        <end position="457"/>
    </location>
</feature>
<keyword evidence="5" id="KW-1185">Reference proteome</keyword>
<evidence type="ECO:0000256" key="2">
    <source>
        <dbReference type="SAM" id="MobiDB-lite"/>
    </source>
</evidence>
<keyword evidence="3" id="KW-1133">Transmembrane helix</keyword>
<name>A0AAD4FEI5_9PLEO</name>
<dbReference type="Proteomes" id="UP001199106">
    <property type="component" value="Unassembled WGS sequence"/>
</dbReference>
<organism evidence="4 5">
    <name type="scientific">Alternaria panax</name>
    <dbReference type="NCBI Taxonomy" id="48097"/>
    <lineage>
        <taxon>Eukaryota</taxon>
        <taxon>Fungi</taxon>
        <taxon>Dikarya</taxon>
        <taxon>Ascomycota</taxon>
        <taxon>Pezizomycotina</taxon>
        <taxon>Dothideomycetes</taxon>
        <taxon>Pleosporomycetidae</taxon>
        <taxon>Pleosporales</taxon>
        <taxon>Pleosporineae</taxon>
        <taxon>Pleosporaceae</taxon>
        <taxon>Alternaria</taxon>
        <taxon>Alternaria sect. Panax</taxon>
    </lineage>
</organism>
<evidence type="ECO:0000256" key="3">
    <source>
        <dbReference type="SAM" id="Phobius"/>
    </source>
</evidence>
<feature type="compositionally biased region" description="Polar residues" evidence="2">
    <location>
        <begin position="471"/>
        <end position="480"/>
    </location>
</feature>
<proteinExistence type="predicted"/>
<evidence type="ECO:0000313" key="5">
    <source>
        <dbReference type="Proteomes" id="UP001199106"/>
    </source>
</evidence>
<keyword evidence="1" id="KW-0175">Coiled coil</keyword>
<reference evidence="4" key="1">
    <citation type="submission" date="2021-07" db="EMBL/GenBank/DDBJ databases">
        <title>Genome Resource of American Ginseng Black Spot Pathogen Alternaria panax.</title>
        <authorList>
            <person name="Qiu C."/>
            <person name="Wang W."/>
            <person name="Liu Z."/>
        </authorList>
    </citation>
    <scope>NUCLEOTIDE SEQUENCE</scope>
    <source>
        <strain evidence="4">BNCC115425</strain>
    </source>
</reference>
<comment type="caution">
    <text evidence="4">The sequence shown here is derived from an EMBL/GenBank/DDBJ whole genome shotgun (WGS) entry which is preliminary data.</text>
</comment>